<feature type="domain" description="IclR-ED" evidence="5">
    <location>
        <begin position="75"/>
        <end position="258"/>
    </location>
</feature>
<evidence type="ECO:0000259" key="4">
    <source>
        <dbReference type="PROSITE" id="PS51077"/>
    </source>
</evidence>
<dbReference type="SUPFAM" id="SSF46785">
    <property type="entry name" value="Winged helix' DNA-binding domain"/>
    <property type="match status" value="1"/>
</dbReference>
<evidence type="ECO:0000256" key="3">
    <source>
        <dbReference type="ARBA" id="ARBA00023163"/>
    </source>
</evidence>
<evidence type="ECO:0000313" key="6">
    <source>
        <dbReference type="EMBL" id="GAA2777286.1"/>
    </source>
</evidence>
<dbReference type="Gene3D" id="3.30.450.40">
    <property type="match status" value="1"/>
</dbReference>
<keyword evidence="3" id="KW-0804">Transcription</keyword>
<dbReference type="InterPro" id="IPR036388">
    <property type="entry name" value="WH-like_DNA-bd_sf"/>
</dbReference>
<dbReference type="InterPro" id="IPR050707">
    <property type="entry name" value="HTH_MetabolicPath_Reg"/>
</dbReference>
<dbReference type="Proteomes" id="UP001500979">
    <property type="component" value="Unassembled WGS sequence"/>
</dbReference>
<evidence type="ECO:0000259" key="5">
    <source>
        <dbReference type="PROSITE" id="PS51078"/>
    </source>
</evidence>
<dbReference type="PANTHER" id="PTHR30136:SF24">
    <property type="entry name" value="HTH-TYPE TRANSCRIPTIONAL REPRESSOR ALLR"/>
    <property type="match status" value="1"/>
</dbReference>
<dbReference type="InterPro" id="IPR005471">
    <property type="entry name" value="Tscrpt_reg_IclR_N"/>
</dbReference>
<gene>
    <name evidence="6" type="ORF">GCM10010470_07920</name>
</gene>
<dbReference type="Gene3D" id="1.10.10.10">
    <property type="entry name" value="Winged helix-like DNA-binding domain superfamily/Winged helix DNA-binding domain"/>
    <property type="match status" value="1"/>
</dbReference>
<dbReference type="EMBL" id="BAAAUX010000003">
    <property type="protein sequence ID" value="GAA2777286.1"/>
    <property type="molecule type" value="Genomic_DNA"/>
</dbReference>
<dbReference type="SMART" id="SM00346">
    <property type="entry name" value="HTH_ICLR"/>
    <property type="match status" value="1"/>
</dbReference>
<keyword evidence="1" id="KW-0805">Transcription regulation</keyword>
<organism evidence="6 7">
    <name type="scientific">Saccharopolyspora taberi</name>
    <dbReference type="NCBI Taxonomy" id="60895"/>
    <lineage>
        <taxon>Bacteria</taxon>
        <taxon>Bacillati</taxon>
        <taxon>Actinomycetota</taxon>
        <taxon>Actinomycetes</taxon>
        <taxon>Pseudonocardiales</taxon>
        <taxon>Pseudonocardiaceae</taxon>
        <taxon>Saccharopolyspora</taxon>
    </lineage>
</organism>
<dbReference type="SUPFAM" id="SSF55781">
    <property type="entry name" value="GAF domain-like"/>
    <property type="match status" value="1"/>
</dbReference>
<dbReference type="Pfam" id="PF01614">
    <property type="entry name" value="IclR_C"/>
    <property type="match status" value="1"/>
</dbReference>
<proteinExistence type="predicted"/>
<evidence type="ECO:0000256" key="1">
    <source>
        <dbReference type="ARBA" id="ARBA00023015"/>
    </source>
</evidence>
<dbReference type="PROSITE" id="PS51077">
    <property type="entry name" value="HTH_ICLR"/>
    <property type="match status" value="1"/>
</dbReference>
<sequence length="261" mass="28144">MHALWIVRRDGVPMSKTVAKAVLVLDTLAEGPRTASELARGLGVHSSTAMRMLQPLVESGLLARGSDGRYRLGLRLAELGQQVLEGIDLRSVARPHLVALAEATRATVHLSQLVDDRIVYVDKIEGAATIRTWSRIGRSVPLHTSAAAKVILAALSPEHRRRLLAGHTFTRYTEHTITDPSRLDDCIAEAARRGYATDEAEFEPLVHCIGIGIPDINGRVGAAVSLTTVRGALDAAEVRRLVPHVRNTASAIAADLGHQSH</sequence>
<dbReference type="Pfam" id="PF09339">
    <property type="entry name" value="HTH_IclR"/>
    <property type="match status" value="1"/>
</dbReference>
<feature type="domain" description="HTH iclR-type" evidence="4">
    <location>
        <begin position="15"/>
        <end position="74"/>
    </location>
</feature>
<name>A0ABN3V5P2_9PSEU</name>
<dbReference type="InterPro" id="IPR029016">
    <property type="entry name" value="GAF-like_dom_sf"/>
</dbReference>
<dbReference type="InterPro" id="IPR036390">
    <property type="entry name" value="WH_DNA-bd_sf"/>
</dbReference>
<comment type="caution">
    <text evidence="6">The sequence shown here is derived from an EMBL/GenBank/DDBJ whole genome shotgun (WGS) entry which is preliminary data.</text>
</comment>
<dbReference type="PROSITE" id="PS51078">
    <property type="entry name" value="ICLR_ED"/>
    <property type="match status" value="1"/>
</dbReference>
<keyword evidence="7" id="KW-1185">Reference proteome</keyword>
<protein>
    <submittedName>
        <fullName evidence="6">IclR family transcriptional regulator</fullName>
    </submittedName>
</protein>
<reference evidence="6 7" key="1">
    <citation type="journal article" date="2019" name="Int. J. Syst. Evol. Microbiol.">
        <title>The Global Catalogue of Microorganisms (GCM) 10K type strain sequencing project: providing services to taxonomists for standard genome sequencing and annotation.</title>
        <authorList>
            <consortium name="The Broad Institute Genomics Platform"/>
            <consortium name="The Broad Institute Genome Sequencing Center for Infectious Disease"/>
            <person name="Wu L."/>
            <person name="Ma J."/>
        </authorList>
    </citation>
    <scope>NUCLEOTIDE SEQUENCE [LARGE SCALE GENOMIC DNA]</scope>
    <source>
        <strain evidence="6 7">JCM 9383</strain>
    </source>
</reference>
<evidence type="ECO:0000256" key="2">
    <source>
        <dbReference type="ARBA" id="ARBA00023125"/>
    </source>
</evidence>
<dbReference type="PANTHER" id="PTHR30136">
    <property type="entry name" value="HELIX-TURN-HELIX TRANSCRIPTIONAL REGULATOR, ICLR FAMILY"/>
    <property type="match status" value="1"/>
</dbReference>
<keyword evidence="2" id="KW-0238">DNA-binding</keyword>
<evidence type="ECO:0000313" key="7">
    <source>
        <dbReference type="Proteomes" id="UP001500979"/>
    </source>
</evidence>
<accession>A0ABN3V5P2</accession>
<dbReference type="InterPro" id="IPR014757">
    <property type="entry name" value="Tscrpt_reg_IclR_C"/>
</dbReference>